<comment type="catalytic activity">
    <reaction evidence="5">
        <text>dimethylallyl diphosphate + 2 oxidized [2Fe-2S]-[ferredoxin] + H2O = (2E)-4-hydroxy-3-methylbut-2-enyl diphosphate + 2 reduced [2Fe-2S]-[ferredoxin] + 2 H(+)</text>
        <dbReference type="Rhea" id="RHEA:24825"/>
        <dbReference type="Rhea" id="RHEA-COMP:10000"/>
        <dbReference type="Rhea" id="RHEA-COMP:10001"/>
        <dbReference type="ChEBI" id="CHEBI:15377"/>
        <dbReference type="ChEBI" id="CHEBI:15378"/>
        <dbReference type="ChEBI" id="CHEBI:33737"/>
        <dbReference type="ChEBI" id="CHEBI:33738"/>
        <dbReference type="ChEBI" id="CHEBI:57623"/>
        <dbReference type="ChEBI" id="CHEBI:128753"/>
        <dbReference type="EC" id="1.17.7.4"/>
    </reaction>
</comment>
<comment type="catalytic activity">
    <reaction evidence="5">
        <text>isopentenyl diphosphate + 2 oxidized [2Fe-2S]-[ferredoxin] + H2O = (2E)-4-hydroxy-3-methylbut-2-enyl diphosphate + 2 reduced [2Fe-2S]-[ferredoxin] + 2 H(+)</text>
        <dbReference type="Rhea" id="RHEA:24488"/>
        <dbReference type="Rhea" id="RHEA-COMP:10000"/>
        <dbReference type="Rhea" id="RHEA-COMP:10001"/>
        <dbReference type="ChEBI" id="CHEBI:15377"/>
        <dbReference type="ChEBI" id="CHEBI:15378"/>
        <dbReference type="ChEBI" id="CHEBI:33737"/>
        <dbReference type="ChEBI" id="CHEBI:33738"/>
        <dbReference type="ChEBI" id="CHEBI:128753"/>
        <dbReference type="ChEBI" id="CHEBI:128769"/>
        <dbReference type="EC" id="1.17.7.4"/>
    </reaction>
</comment>
<dbReference type="GO" id="GO:0051539">
    <property type="term" value="F:4 iron, 4 sulfur cluster binding"/>
    <property type="evidence" value="ECO:0007669"/>
    <property type="project" value="UniProtKB-UniRule"/>
</dbReference>
<evidence type="ECO:0000256" key="5">
    <source>
        <dbReference type="HAMAP-Rule" id="MF_00191"/>
    </source>
</evidence>
<dbReference type="Gene3D" id="3.40.1010.20">
    <property type="entry name" value="4-hydroxy-3-methylbut-2-enyl diphosphate reductase, catalytic domain"/>
    <property type="match status" value="2"/>
</dbReference>
<dbReference type="GO" id="GO:0019288">
    <property type="term" value="P:isopentenyl diphosphate biosynthetic process, methylerythritol 4-phosphate pathway"/>
    <property type="evidence" value="ECO:0007669"/>
    <property type="project" value="UniProtKB-UniRule"/>
</dbReference>
<dbReference type="AlphaFoldDB" id="A0A2T5GB70"/>
<feature type="binding site" evidence="5">
    <location>
        <position position="248"/>
    </location>
    <ligand>
        <name>(2E)-4-hydroxy-3-methylbut-2-enyl diphosphate</name>
        <dbReference type="ChEBI" id="CHEBI:128753"/>
    </ligand>
</feature>
<feature type="binding site" evidence="5">
    <location>
        <position position="250"/>
    </location>
    <ligand>
        <name>(2E)-4-hydroxy-3-methylbut-2-enyl diphosphate</name>
        <dbReference type="ChEBI" id="CHEBI:128753"/>
    </ligand>
</feature>
<keyword evidence="5" id="KW-0560">Oxidoreductase</keyword>
<feature type="binding site" evidence="5">
    <location>
        <position position="153"/>
    </location>
    <ligand>
        <name>isopentenyl diphosphate</name>
        <dbReference type="ChEBI" id="CHEBI:128769"/>
    </ligand>
</feature>
<feature type="binding site" evidence="5">
    <location>
        <position position="248"/>
    </location>
    <ligand>
        <name>isopentenyl diphosphate</name>
        <dbReference type="ChEBI" id="CHEBI:128769"/>
    </ligand>
</feature>
<feature type="binding site" evidence="5">
    <location>
        <position position="250"/>
    </location>
    <ligand>
        <name>isopentenyl diphosphate</name>
        <dbReference type="ChEBI" id="CHEBI:128769"/>
    </ligand>
</feature>
<evidence type="ECO:0000256" key="4">
    <source>
        <dbReference type="ARBA" id="ARBA00023014"/>
    </source>
</evidence>
<comment type="caution">
    <text evidence="7">The sequence shown here is derived from an EMBL/GenBank/DDBJ whole genome shotgun (WGS) entry which is preliminary data.</text>
</comment>
<feature type="binding site" evidence="5">
    <location>
        <position position="103"/>
    </location>
    <ligand>
        <name>dimethylallyl diphosphate</name>
        <dbReference type="ChEBI" id="CHEBI:57623"/>
    </ligand>
</feature>
<evidence type="ECO:0000256" key="3">
    <source>
        <dbReference type="ARBA" id="ARBA00023004"/>
    </source>
</evidence>
<comment type="cofactor">
    <cofactor evidence="5">
        <name>[4Fe-4S] cluster</name>
        <dbReference type="ChEBI" id="CHEBI:49883"/>
    </cofactor>
    <text evidence="5">Binds 1 [4Fe-4S] cluster per subunit.</text>
</comment>
<keyword evidence="4 5" id="KW-0411">Iron-sulfur</keyword>
<evidence type="ECO:0000256" key="1">
    <source>
        <dbReference type="ARBA" id="ARBA00022485"/>
    </source>
</evidence>
<dbReference type="UniPathway" id="UPA00056">
    <property type="reaction ID" value="UER00097"/>
</dbReference>
<name>A0A2T5GB70_HYDSH</name>
<keyword evidence="1 5" id="KW-0004">4Fe-4S</keyword>
<feature type="binding site" evidence="5">
    <location>
        <position position="125"/>
    </location>
    <ligand>
        <name>[4Fe-4S] cluster</name>
        <dbReference type="ChEBI" id="CHEBI:49883"/>
    </ligand>
</feature>
<comment type="caution">
    <text evidence="5">Lacks conserved residue(s) required for the propagation of feature annotation.</text>
</comment>
<dbReference type="InterPro" id="IPR003451">
    <property type="entry name" value="LytB/IspH"/>
</dbReference>
<keyword evidence="5" id="KW-0414">Isoprene biosynthesis</keyword>
<evidence type="ECO:0000256" key="6">
    <source>
        <dbReference type="SAM" id="MobiDB-lite"/>
    </source>
</evidence>
<feature type="binding site" evidence="5">
    <location>
        <position position="65"/>
    </location>
    <ligand>
        <name>isopentenyl diphosphate</name>
        <dbReference type="ChEBI" id="CHEBI:128769"/>
    </ligand>
</feature>
<reference evidence="7 8" key="1">
    <citation type="submission" date="2017-08" db="EMBL/GenBank/DDBJ databases">
        <title>Burning lignite coal seam in the remote Altai Mountains harbors a hydrogen-driven thermophilic microbial community.</title>
        <authorList>
            <person name="Kadnikov V.V."/>
            <person name="Mardanov A.V."/>
            <person name="Ivasenko D."/>
            <person name="Beletsky A.V."/>
            <person name="Karnachuk O.V."/>
            <person name="Ravin N.V."/>
        </authorList>
    </citation>
    <scope>NUCLEOTIDE SEQUENCE [LARGE SCALE GENOMIC DNA]</scope>
    <source>
        <strain evidence="7">AL33</strain>
    </source>
</reference>
<dbReference type="Gene3D" id="3.40.50.11270">
    <property type="match status" value="1"/>
</dbReference>
<protein>
    <recommendedName>
        <fullName evidence="5">4-hydroxy-3-methylbut-2-enyl diphosphate reductase</fullName>
        <shortName evidence="5">HMBPP reductase</shortName>
        <ecNumber evidence="5">1.17.7.4</ecNumber>
    </recommendedName>
</protein>
<feature type="binding site" evidence="5">
    <location>
        <position position="293"/>
    </location>
    <ligand>
        <name>isopentenyl diphosphate</name>
        <dbReference type="ChEBI" id="CHEBI:128769"/>
    </ligand>
</feature>
<feature type="binding site" evidence="5">
    <location>
        <position position="153"/>
    </location>
    <ligand>
        <name>dimethylallyl diphosphate</name>
        <dbReference type="ChEBI" id="CHEBI:57623"/>
    </ligand>
</feature>
<comment type="similarity">
    <text evidence="5">Belongs to the IspH family.</text>
</comment>
<dbReference type="NCBIfam" id="TIGR00216">
    <property type="entry name" value="ispH_lytB"/>
    <property type="match status" value="1"/>
</dbReference>
<evidence type="ECO:0000313" key="8">
    <source>
        <dbReference type="Proteomes" id="UP000244180"/>
    </source>
</evidence>
<organism evidence="7 8">
    <name type="scientific">Hydrogenibacillus schlegelii</name>
    <name type="common">Bacillus schlegelii</name>
    <dbReference type="NCBI Taxonomy" id="1484"/>
    <lineage>
        <taxon>Bacteria</taxon>
        <taxon>Bacillati</taxon>
        <taxon>Bacillota</taxon>
        <taxon>Bacilli</taxon>
        <taxon>Bacillales</taxon>
        <taxon>Bacillales Family X. Incertae Sedis</taxon>
        <taxon>Hydrogenibacillus</taxon>
    </lineage>
</organism>
<feature type="region of interest" description="Disordered" evidence="6">
    <location>
        <begin position="316"/>
        <end position="342"/>
    </location>
</feature>
<feature type="binding site" evidence="5">
    <location>
        <position position="153"/>
    </location>
    <ligand>
        <name>(2E)-4-hydroxy-3-methylbut-2-enyl diphosphate</name>
        <dbReference type="ChEBI" id="CHEBI:128753"/>
    </ligand>
</feature>
<sequence>MRPAAERRRGRPAKARKGRVQAMEVVKITPRGYCYGVVDAMVLARRAAEDPSLPRPIHILGMLVHNRHVVEAFRALGVLTVDAPDRLEALEAIDRGTVIFTAHGVSPEVRRRAAEKGLVVLDATCPDVMKTHALIAEKVARGYEVIYIGKKGHPEPEGAMGVAPGKVHLIETEEDLKALRITAGRILVTNQTTMSRWDVEDLIAAVLRRYPHAEVENEICQATELRQAAVATQARGADLLIVVGDPRSNNTARLVEVGEKIAGVPSVRVSNVHEIDPAWLIGKKRVAVTAGASTPTPITNAVIRYLEAFDPDDPKTWRHPEPLPLPAILPQPRTSRSTRVLN</sequence>
<evidence type="ECO:0000256" key="2">
    <source>
        <dbReference type="ARBA" id="ARBA00022723"/>
    </source>
</evidence>
<dbReference type="CDD" id="cd13944">
    <property type="entry name" value="lytB_ispH"/>
    <property type="match status" value="1"/>
</dbReference>
<feature type="binding site" evidence="5">
    <location>
        <position position="65"/>
    </location>
    <ligand>
        <name>(2E)-4-hydroxy-3-methylbut-2-enyl diphosphate</name>
        <dbReference type="ChEBI" id="CHEBI:128753"/>
    </ligand>
</feature>
<dbReference type="EMBL" id="PEBV01000016">
    <property type="protein sequence ID" value="PTQ53437.1"/>
    <property type="molecule type" value="Genomic_DNA"/>
</dbReference>
<feature type="binding site" evidence="5">
    <location>
        <position position="65"/>
    </location>
    <ligand>
        <name>dimethylallyl diphosphate</name>
        <dbReference type="ChEBI" id="CHEBI:57623"/>
    </ligand>
</feature>
<dbReference type="GO" id="GO:0016114">
    <property type="term" value="P:terpenoid biosynthetic process"/>
    <property type="evidence" value="ECO:0007669"/>
    <property type="project" value="UniProtKB-UniRule"/>
</dbReference>
<evidence type="ECO:0000313" key="7">
    <source>
        <dbReference type="EMBL" id="PTQ53437.1"/>
    </source>
</evidence>
<dbReference type="PANTHER" id="PTHR30426">
    <property type="entry name" value="4-HYDROXY-3-METHYLBUT-2-ENYL DIPHOSPHATE REDUCTASE"/>
    <property type="match status" value="1"/>
</dbReference>
<feature type="binding site" evidence="5">
    <location>
        <position position="293"/>
    </location>
    <ligand>
        <name>dimethylallyl diphosphate</name>
        <dbReference type="ChEBI" id="CHEBI:57623"/>
    </ligand>
</feature>
<dbReference type="Pfam" id="PF02401">
    <property type="entry name" value="LYTB"/>
    <property type="match status" value="1"/>
</dbReference>
<feature type="binding site" evidence="5">
    <location>
        <position position="293"/>
    </location>
    <ligand>
        <name>(2E)-4-hydroxy-3-methylbut-2-enyl diphosphate</name>
        <dbReference type="ChEBI" id="CHEBI:128753"/>
    </ligand>
</feature>
<dbReference type="PANTHER" id="PTHR30426:SF0">
    <property type="entry name" value="4-HYDROXY-3-METHYLBUT-2-ENYL DIPHOSPHATE REDUCTASE"/>
    <property type="match status" value="1"/>
</dbReference>
<dbReference type="Proteomes" id="UP000244180">
    <property type="component" value="Unassembled WGS sequence"/>
</dbReference>
<comment type="pathway">
    <text evidence="5">Isoprenoid biosynthesis; dimethylallyl diphosphate biosynthesis; dimethylallyl diphosphate from (2E)-4-hydroxy-3-methylbutenyl diphosphate: step 1/1.</text>
</comment>
<dbReference type="GO" id="GO:0050992">
    <property type="term" value="P:dimethylallyl diphosphate biosynthetic process"/>
    <property type="evidence" value="ECO:0007669"/>
    <property type="project" value="UniProtKB-UniRule"/>
</dbReference>
<dbReference type="UniPathway" id="UPA00059">
    <property type="reaction ID" value="UER00105"/>
</dbReference>
<feature type="binding site" evidence="5">
    <location>
        <position position="103"/>
    </location>
    <ligand>
        <name>isopentenyl diphosphate</name>
        <dbReference type="ChEBI" id="CHEBI:128769"/>
    </ligand>
</feature>
<dbReference type="NCBIfam" id="NF002187">
    <property type="entry name" value="PRK01045.1-1"/>
    <property type="match status" value="1"/>
</dbReference>
<feature type="binding site" evidence="5">
    <location>
        <position position="34"/>
    </location>
    <ligand>
        <name>[4Fe-4S] cluster</name>
        <dbReference type="ChEBI" id="CHEBI:49883"/>
    </ligand>
</feature>
<accession>A0A2T5GB70</accession>
<feature type="active site" description="Proton donor" evidence="5">
    <location>
        <position position="155"/>
    </location>
</feature>
<dbReference type="GO" id="GO:0051745">
    <property type="term" value="F:4-hydroxy-3-methylbut-2-enyl diphosphate reductase activity"/>
    <property type="evidence" value="ECO:0007669"/>
    <property type="project" value="UniProtKB-UniRule"/>
</dbReference>
<gene>
    <name evidence="5" type="primary">ispH</name>
    <name evidence="7" type="ORF">HSCHL_2065</name>
</gene>
<dbReference type="HAMAP" id="MF_00191">
    <property type="entry name" value="IspH"/>
    <property type="match status" value="1"/>
</dbReference>
<comment type="pathway">
    <text evidence="5">Isoprenoid biosynthesis; isopentenyl diphosphate biosynthesis via DXP pathway; isopentenyl diphosphate from 1-deoxy-D-xylulose 5-phosphate: step 6/6.</text>
</comment>
<proteinExistence type="inferred from homology"/>
<feature type="compositionally biased region" description="Polar residues" evidence="6">
    <location>
        <begin position="332"/>
        <end position="342"/>
    </location>
</feature>
<feature type="binding site" evidence="5">
    <location>
        <position position="220"/>
    </location>
    <ligand>
        <name>[4Fe-4S] cluster</name>
        <dbReference type="ChEBI" id="CHEBI:49883"/>
    </ligand>
</feature>
<dbReference type="EC" id="1.17.7.4" evidence="5"/>
<feature type="binding site" evidence="5">
    <location>
        <position position="248"/>
    </location>
    <ligand>
        <name>dimethylallyl diphosphate</name>
        <dbReference type="ChEBI" id="CHEBI:57623"/>
    </ligand>
</feature>
<keyword evidence="2 5" id="KW-0479">Metal-binding</keyword>
<dbReference type="GO" id="GO:0046872">
    <property type="term" value="F:metal ion binding"/>
    <property type="evidence" value="ECO:0007669"/>
    <property type="project" value="UniProtKB-KW"/>
</dbReference>
<feature type="binding site" evidence="5">
    <location>
        <position position="192"/>
    </location>
    <ligand>
        <name>(2E)-4-hydroxy-3-methylbut-2-enyl diphosphate</name>
        <dbReference type="ChEBI" id="CHEBI:128753"/>
    </ligand>
</feature>
<keyword evidence="3 5" id="KW-0408">Iron</keyword>
<feature type="binding site" evidence="5">
    <location>
        <position position="250"/>
    </location>
    <ligand>
        <name>dimethylallyl diphosphate</name>
        <dbReference type="ChEBI" id="CHEBI:57623"/>
    </ligand>
</feature>
<comment type="function">
    <text evidence="5">Catalyzes the conversion of 1-hydroxy-2-methyl-2-(E)-butenyl 4-diphosphate (HMBPP) into a mixture of isopentenyl diphosphate (IPP) and dimethylallyl diphosphate (DMAPP). Acts in the terminal step of the DOXP/MEP pathway for isoprenoid precursor biosynthesis.</text>
</comment>
<feature type="binding site" evidence="5">
    <location>
        <position position="103"/>
    </location>
    <ligand>
        <name>(2E)-4-hydroxy-3-methylbut-2-enyl diphosphate</name>
        <dbReference type="ChEBI" id="CHEBI:128753"/>
    </ligand>
</feature>